<protein>
    <recommendedName>
        <fullName evidence="3">RING-type domain-containing protein</fullName>
    </recommendedName>
</protein>
<evidence type="ECO:0000313" key="2">
    <source>
        <dbReference type="Proteomes" id="UP000689195"/>
    </source>
</evidence>
<comment type="caution">
    <text evidence="1">The sequence shown here is derived from an EMBL/GenBank/DDBJ whole genome shotgun (WGS) entry which is preliminary data.</text>
</comment>
<dbReference type="AlphaFoldDB" id="A0A8S1U2L3"/>
<keyword evidence="2" id="KW-1185">Reference proteome</keyword>
<dbReference type="OrthoDB" id="6516538at2759"/>
<organism evidence="1 2">
    <name type="scientific">Paramecium pentaurelia</name>
    <dbReference type="NCBI Taxonomy" id="43138"/>
    <lineage>
        <taxon>Eukaryota</taxon>
        <taxon>Sar</taxon>
        <taxon>Alveolata</taxon>
        <taxon>Ciliophora</taxon>
        <taxon>Intramacronucleata</taxon>
        <taxon>Oligohymenophorea</taxon>
        <taxon>Peniculida</taxon>
        <taxon>Parameciidae</taxon>
        <taxon>Paramecium</taxon>
    </lineage>
</organism>
<gene>
    <name evidence="1" type="ORF">PPENT_87.1.T0290236</name>
</gene>
<accession>A0A8S1U2L3</accession>
<dbReference type="Proteomes" id="UP000689195">
    <property type="component" value="Unassembled WGS sequence"/>
</dbReference>
<proteinExistence type="predicted"/>
<name>A0A8S1U2L3_9CILI</name>
<sequence>MGCLFTQANSKQHDSQKHNQKILPKDYLENNNSPLTPKNLNQSLEVPNQVNPFNHFALMQENVSDLLTESSLDDQEIQEIDEFLKQRTVQLKKIKARKYQQKFHSQRDLCQVSEKENRIKRTSSQVQLENIDISINYLYHQKFLNVYKEKEQPQQIQNNCILLDLDQSEVTIEIGINSLDNSFSSMKQLVPLCQQCNQEIQQDQYQLECFHIYHTKCLELLIINQIEKDQAQIYCMCYQSIKTKLIKQILKINDADLKINNDQESNQHIIRLFKNQYKILESILK</sequence>
<dbReference type="EMBL" id="CAJJDO010000029">
    <property type="protein sequence ID" value="CAD8156896.1"/>
    <property type="molecule type" value="Genomic_DNA"/>
</dbReference>
<evidence type="ECO:0008006" key="3">
    <source>
        <dbReference type="Google" id="ProtNLM"/>
    </source>
</evidence>
<reference evidence="1" key="1">
    <citation type="submission" date="2021-01" db="EMBL/GenBank/DDBJ databases">
        <authorList>
            <consortium name="Genoscope - CEA"/>
            <person name="William W."/>
        </authorList>
    </citation>
    <scope>NUCLEOTIDE SEQUENCE</scope>
</reference>
<evidence type="ECO:0000313" key="1">
    <source>
        <dbReference type="EMBL" id="CAD8156896.1"/>
    </source>
</evidence>